<feature type="transmembrane region" description="Helical" evidence="1">
    <location>
        <begin position="6"/>
        <end position="25"/>
    </location>
</feature>
<name>A0A1Z1M2M4_9FLOR</name>
<organism evidence="2">
    <name type="scientific">Periphykon beckeri</name>
    <dbReference type="NCBI Taxonomy" id="2006982"/>
    <lineage>
        <taxon>Eukaryota</taxon>
        <taxon>Rhodophyta</taxon>
        <taxon>Florideophyceae</taxon>
        <taxon>Rhodymeniophycidae</taxon>
        <taxon>Ceramiales</taxon>
        <taxon>Rhodomelaceae</taxon>
        <taxon>Periphykon</taxon>
    </lineage>
</organism>
<keyword evidence="1" id="KW-1133">Transmembrane helix</keyword>
<sequence length="148" mass="18014">MNNFLFFRLYLCIVLVLLLIFSFFISKQLLYIYISYCNYVFLFKHVKKKLCLDENTYSNFLNFYLFRRTLFSSISMCEFILELKSNLYQKQLCYYSLAYLYYKNSFYSIAEYYYLKIFSSSTSNDQAVLNLLNMYSKLGYKTRVDKLL</sequence>
<dbReference type="EMBL" id="MF101413">
    <property type="protein sequence ID" value="ARW60308.1"/>
    <property type="molecule type" value="Genomic_DNA"/>
</dbReference>
<dbReference type="RefSeq" id="YP_009391960.1">
    <property type="nucleotide sequence ID" value="NC_035261.1"/>
</dbReference>
<dbReference type="InterPro" id="IPR011990">
    <property type="entry name" value="TPR-like_helical_dom_sf"/>
</dbReference>
<keyword evidence="1" id="KW-0472">Membrane</keyword>
<proteinExistence type="predicted"/>
<keyword evidence="2" id="KW-0934">Plastid</keyword>
<protein>
    <submittedName>
        <fullName evidence="2">Uncharacterized protein</fullName>
    </submittedName>
</protein>
<dbReference type="SUPFAM" id="SSF48452">
    <property type="entry name" value="TPR-like"/>
    <property type="match status" value="1"/>
</dbReference>
<evidence type="ECO:0000256" key="1">
    <source>
        <dbReference type="SAM" id="Phobius"/>
    </source>
</evidence>
<gene>
    <name evidence="2" type="primary">ycf37</name>
</gene>
<dbReference type="GeneID" id="33353417"/>
<evidence type="ECO:0000313" key="2">
    <source>
        <dbReference type="EMBL" id="ARW60308.1"/>
    </source>
</evidence>
<reference evidence="2" key="1">
    <citation type="journal article" date="2017" name="J. Phycol.">
        <title>Analysis of chloroplast genomes and a supermatrix inform reclassification of the Rhodomelaceae (Rhodophyta).</title>
        <authorList>
            <person name="Diaz-Tapia P."/>
            <person name="Maggs C.A."/>
            <person name="West J.A."/>
            <person name="Verbruggen H."/>
        </authorList>
    </citation>
    <scope>NUCLEOTIDE SEQUENCE</scope>
    <source>
        <strain evidence="2">JH1427</strain>
    </source>
</reference>
<keyword evidence="2" id="KW-0150">Chloroplast</keyword>
<keyword evidence="1" id="KW-0812">Transmembrane</keyword>
<dbReference type="AlphaFoldDB" id="A0A1Z1M2M4"/>
<accession>A0A1Z1M2M4</accession>
<geneLocation type="chloroplast" evidence="2"/>